<dbReference type="Proteomes" id="UP000722989">
    <property type="component" value="Unassembled WGS sequence"/>
</dbReference>
<dbReference type="EMBL" id="JAATVY010000001">
    <property type="protein sequence ID" value="NJC68573.1"/>
    <property type="molecule type" value="Genomic_DNA"/>
</dbReference>
<name>A0ABX0XTM5_9ACTN</name>
<comment type="subcellular location">
    <subcellularLocation>
        <location evidence="1">Cell membrane</location>
        <topology evidence="1">Multi-pass membrane protein</topology>
    </subcellularLocation>
</comment>
<dbReference type="PANTHER" id="PTHR33452:SF4">
    <property type="entry name" value="BLL4328 PROTEIN"/>
    <property type="match status" value="1"/>
</dbReference>
<evidence type="ECO:0000256" key="3">
    <source>
        <dbReference type="ARBA" id="ARBA00022475"/>
    </source>
</evidence>
<evidence type="ECO:0000256" key="2">
    <source>
        <dbReference type="ARBA" id="ARBA00006679"/>
    </source>
</evidence>
<keyword evidence="5 7" id="KW-1133">Transmembrane helix</keyword>
<feature type="transmembrane region" description="Helical" evidence="7">
    <location>
        <begin position="12"/>
        <end position="35"/>
    </location>
</feature>
<keyword evidence="4 7" id="KW-0812">Transmembrane</keyword>
<dbReference type="InterPro" id="IPR051907">
    <property type="entry name" value="DoxX-like_oxidoreductase"/>
</dbReference>
<evidence type="ECO:0000313" key="8">
    <source>
        <dbReference type="EMBL" id="NJC68573.1"/>
    </source>
</evidence>
<evidence type="ECO:0000313" key="9">
    <source>
        <dbReference type="Proteomes" id="UP000722989"/>
    </source>
</evidence>
<dbReference type="Pfam" id="PF07681">
    <property type="entry name" value="DoxX"/>
    <property type="match status" value="1"/>
</dbReference>
<keyword evidence="6 7" id="KW-0472">Membrane</keyword>
<comment type="similarity">
    <text evidence="2">Belongs to the DoxX family.</text>
</comment>
<gene>
    <name evidence="8" type="ORF">HC031_02370</name>
</gene>
<evidence type="ECO:0000256" key="4">
    <source>
        <dbReference type="ARBA" id="ARBA00022692"/>
    </source>
</evidence>
<reference evidence="8 9" key="1">
    <citation type="submission" date="2020-03" db="EMBL/GenBank/DDBJ databases">
        <title>WGS of the type strain of Planosporangium spp.</title>
        <authorList>
            <person name="Thawai C."/>
        </authorList>
    </citation>
    <scope>NUCLEOTIDE SEQUENCE [LARGE SCALE GENOMIC DNA]</scope>
    <source>
        <strain evidence="8 9">TBRC 5610</strain>
    </source>
</reference>
<evidence type="ECO:0000256" key="5">
    <source>
        <dbReference type="ARBA" id="ARBA00022989"/>
    </source>
</evidence>
<feature type="transmembrane region" description="Helical" evidence="7">
    <location>
        <begin position="47"/>
        <end position="67"/>
    </location>
</feature>
<keyword evidence="3" id="KW-1003">Cell membrane</keyword>
<accession>A0ABX0XTM5</accession>
<evidence type="ECO:0000256" key="7">
    <source>
        <dbReference type="SAM" id="Phobius"/>
    </source>
</evidence>
<dbReference type="RefSeq" id="WP_167923426.1">
    <property type="nucleotide sequence ID" value="NZ_JAATVY010000001.1"/>
</dbReference>
<dbReference type="PANTHER" id="PTHR33452">
    <property type="entry name" value="OXIDOREDUCTASE CATD-RELATED"/>
    <property type="match status" value="1"/>
</dbReference>
<keyword evidence="9" id="KW-1185">Reference proteome</keyword>
<protein>
    <submittedName>
        <fullName evidence="8">DoxX family protein</fullName>
    </submittedName>
</protein>
<organism evidence="8 9">
    <name type="scientific">Planosporangium thailandense</name>
    <dbReference type="NCBI Taxonomy" id="765197"/>
    <lineage>
        <taxon>Bacteria</taxon>
        <taxon>Bacillati</taxon>
        <taxon>Actinomycetota</taxon>
        <taxon>Actinomycetes</taxon>
        <taxon>Micromonosporales</taxon>
        <taxon>Micromonosporaceae</taxon>
        <taxon>Planosporangium</taxon>
    </lineage>
</organism>
<evidence type="ECO:0000256" key="6">
    <source>
        <dbReference type="ARBA" id="ARBA00023136"/>
    </source>
</evidence>
<comment type="caution">
    <text evidence="8">The sequence shown here is derived from an EMBL/GenBank/DDBJ whole genome shotgun (WGS) entry which is preliminary data.</text>
</comment>
<evidence type="ECO:0000256" key="1">
    <source>
        <dbReference type="ARBA" id="ARBA00004651"/>
    </source>
</evidence>
<sequence length="144" mass="15399">MRALSRIHGEILSLFRVVVGLLFLCHGAATLFGVMGGAFGTRHAAHVGAWPGWWAAVIQLVTGTLVLLGCLTRLAALLASGSMAYAYFTVHQERGLLPIQNGGELPVLFCWSFLLIAIAGPGRWSLDDLIARVRHQPAKQLAGA</sequence>
<proteinExistence type="inferred from homology"/>
<dbReference type="InterPro" id="IPR032808">
    <property type="entry name" value="DoxX"/>
</dbReference>